<evidence type="ECO:0000256" key="3">
    <source>
        <dbReference type="ARBA" id="ARBA00022989"/>
    </source>
</evidence>
<feature type="transmembrane region" description="Helical" evidence="5">
    <location>
        <begin position="84"/>
        <end position="106"/>
    </location>
</feature>
<feature type="transmembrane region" description="Helical" evidence="5">
    <location>
        <begin position="238"/>
        <end position="259"/>
    </location>
</feature>
<sequence>MLLSLALIFMVGYLLAAVFKKLRLPELIGYLLSGMILGPYGMNVLDASLLDIGGDIKQIALLIILTQAGLSLELDDFKKMGSKAVFMSFVPACFEITATFFLSKWLFNFNTIDALLLGTIIASASPAVIVPKMLKLMKEGYGVKKGVPQLVLTGASVDDVFNIVLFTSVLGFQANSGVSAMDFVMIPVTILLGIGLGIVMGFAVSYVFKRINTSIQIKTILVLSIGFVLLTVEPLVANYLPFSALIAVMAMGVTLLKTYPEDAKAISHQLSRLWVGAQVLLFALVGAAVNLGYASKAGYLAIIMLVLALVVRSIGVMVCVSRSDFTRKEKIFAAIAGTPKATVQAAIGGIPLAMGLPNGEMILAISVIAILFTAPVGAILIDLTYKKFLTHDI</sequence>
<evidence type="ECO:0000256" key="1">
    <source>
        <dbReference type="ARBA" id="ARBA00004141"/>
    </source>
</evidence>
<feature type="transmembrane region" description="Helical" evidence="5">
    <location>
        <begin position="362"/>
        <end position="385"/>
    </location>
</feature>
<dbReference type="PANTHER" id="PTHR31102">
    <property type="match status" value="1"/>
</dbReference>
<dbReference type="GO" id="GO:1902600">
    <property type="term" value="P:proton transmembrane transport"/>
    <property type="evidence" value="ECO:0007669"/>
    <property type="project" value="InterPro"/>
</dbReference>
<comment type="subcellular location">
    <subcellularLocation>
        <location evidence="1">Membrane</location>
        <topology evidence="1">Multi-pass membrane protein</topology>
    </subcellularLocation>
</comment>
<feature type="transmembrane region" description="Helical" evidence="5">
    <location>
        <begin position="332"/>
        <end position="356"/>
    </location>
</feature>
<proteinExistence type="predicted"/>
<dbReference type="Pfam" id="PF00999">
    <property type="entry name" value="Na_H_Exchanger"/>
    <property type="match status" value="1"/>
</dbReference>
<dbReference type="AlphaFoldDB" id="A0A7G9S1L6"/>
<feature type="transmembrane region" description="Helical" evidence="5">
    <location>
        <begin position="299"/>
        <end position="320"/>
    </location>
</feature>
<reference evidence="7 8" key="1">
    <citation type="submission" date="2020-08" db="EMBL/GenBank/DDBJ databases">
        <title>Genome sequence of Erysipelothrix inopinata DSM 15511T.</title>
        <authorList>
            <person name="Hyun D.-W."/>
            <person name="Bae J.-W."/>
        </authorList>
    </citation>
    <scope>NUCLEOTIDE SEQUENCE [LARGE SCALE GENOMIC DNA]</scope>
    <source>
        <strain evidence="7 8">DSM 15511</strain>
    </source>
</reference>
<evidence type="ECO:0000256" key="2">
    <source>
        <dbReference type="ARBA" id="ARBA00022692"/>
    </source>
</evidence>
<evidence type="ECO:0000256" key="5">
    <source>
        <dbReference type="SAM" id="Phobius"/>
    </source>
</evidence>
<feature type="domain" description="Cation/H+ exchanger transmembrane" evidence="6">
    <location>
        <begin position="11"/>
        <end position="381"/>
    </location>
</feature>
<gene>
    <name evidence="7" type="ORF">H9L01_05125</name>
</gene>
<accession>A0A7G9S1L6</accession>
<dbReference type="RefSeq" id="WP_187534934.1">
    <property type="nucleotide sequence ID" value="NZ_CBCSHU010000022.1"/>
</dbReference>
<dbReference type="InterPro" id="IPR051843">
    <property type="entry name" value="CPA1_transporter"/>
</dbReference>
<dbReference type="InterPro" id="IPR006153">
    <property type="entry name" value="Cation/H_exchanger_TM"/>
</dbReference>
<protein>
    <submittedName>
        <fullName evidence="7">Cation:proton antiporter</fullName>
    </submittedName>
</protein>
<keyword evidence="8" id="KW-1185">Reference proteome</keyword>
<feature type="transmembrane region" description="Helical" evidence="5">
    <location>
        <begin position="184"/>
        <end position="208"/>
    </location>
</feature>
<evidence type="ECO:0000259" key="6">
    <source>
        <dbReference type="Pfam" id="PF00999"/>
    </source>
</evidence>
<name>A0A7G9S1L6_9FIRM</name>
<dbReference type="GO" id="GO:0015297">
    <property type="term" value="F:antiporter activity"/>
    <property type="evidence" value="ECO:0007669"/>
    <property type="project" value="InterPro"/>
</dbReference>
<evidence type="ECO:0000313" key="7">
    <source>
        <dbReference type="EMBL" id="QNN61741.1"/>
    </source>
</evidence>
<dbReference type="Gene3D" id="1.20.1530.20">
    <property type="match status" value="1"/>
</dbReference>
<organism evidence="7 8">
    <name type="scientific">Erysipelothrix inopinata</name>
    <dbReference type="NCBI Taxonomy" id="225084"/>
    <lineage>
        <taxon>Bacteria</taxon>
        <taxon>Bacillati</taxon>
        <taxon>Bacillota</taxon>
        <taxon>Erysipelotrichia</taxon>
        <taxon>Erysipelotrichales</taxon>
        <taxon>Erysipelotrichaceae</taxon>
        <taxon>Erysipelothrix</taxon>
    </lineage>
</organism>
<feature type="transmembrane region" description="Helical" evidence="5">
    <location>
        <begin position="112"/>
        <end position="130"/>
    </location>
</feature>
<feature type="transmembrane region" description="Helical" evidence="5">
    <location>
        <begin position="215"/>
        <end position="232"/>
    </location>
</feature>
<dbReference type="GO" id="GO:0016020">
    <property type="term" value="C:membrane"/>
    <property type="evidence" value="ECO:0007669"/>
    <property type="project" value="UniProtKB-SubCell"/>
</dbReference>
<dbReference type="KEGG" id="eio:H9L01_05125"/>
<dbReference type="Proteomes" id="UP000515928">
    <property type="component" value="Chromosome"/>
</dbReference>
<keyword evidence="2 5" id="KW-0812">Transmembrane</keyword>
<dbReference type="PANTHER" id="PTHR31102:SF1">
    <property type="entry name" value="CATION_H+ EXCHANGER DOMAIN-CONTAINING PROTEIN"/>
    <property type="match status" value="1"/>
</dbReference>
<dbReference type="EMBL" id="CP060715">
    <property type="protein sequence ID" value="QNN61741.1"/>
    <property type="molecule type" value="Genomic_DNA"/>
</dbReference>
<keyword evidence="3 5" id="KW-1133">Transmembrane helix</keyword>
<keyword evidence="4 5" id="KW-0472">Membrane</keyword>
<evidence type="ECO:0000256" key="4">
    <source>
        <dbReference type="ARBA" id="ARBA00023136"/>
    </source>
</evidence>
<feature type="transmembrane region" description="Helical" evidence="5">
    <location>
        <begin position="271"/>
        <end position="293"/>
    </location>
</feature>
<evidence type="ECO:0000313" key="8">
    <source>
        <dbReference type="Proteomes" id="UP000515928"/>
    </source>
</evidence>
<dbReference type="InterPro" id="IPR038770">
    <property type="entry name" value="Na+/solute_symporter_sf"/>
</dbReference>